<evidence type="ECO:0000259" key="2">
    <source>
        <dbReference type="Pfam" id="PF00899"/>
    </source>
</evidence>
<protein>
    <submittedName>
        <fullName evidence="3">ThiF family adenylyltransferase</fullName>
    </submittedName>
</protein>
<dbReference type="EMBL" id="BAABID010000019">
    <property type="protein sequence ID" value="GAA4736687.1"/>
    <property type="molecule type" value="Genomic_DNA"/>
</dbReference>
<keyword evidence="3" id="KW-0808">Transferase</keyword>
<keyword evidence="3" id="KW-0548">Nucleotidyltransferase</keyword>
<dbReference type="RefSeq" id="WP_172153662.1">
    <property type="nucleotide sequence ID" value="NZ_BAABID010000019.1"/>
</dbReference>
<feature type="region of interest" description="Disordered" evidence="1">
    <location>
        <begin position="1"/>
        <end position="26"/>
    </location>
</feature>
<dbReference type="InterPro" id="IPR000594">
    <property type="entry name" value="ThiF_NAD_FAD-bd"/>
</dbReference>
<feature type="compositionally biased region" description="Low complexity" evidence="1">
    <location>
        <begin position="350"/>
        <end position="382"/>
    </location>
</feature>
<organism evidence="3 4">
    <name type="scientific">Isoptericola chiayiensis</name>
    <dbReference type="NCBI Taxonomy" id="579446"/>
    <lineage>
        <taxon>Bacteria</taxon>
        <taxon>Bacillati</taxon>
        <taxon>Actinomycetota</taxon>
        <taxon>Actinomycetes</taxon>
        <taxon>Micrococcales</taxon>
        <taxon>Promicromonosporaceae</taxon>
        <taxon>Isoptericola</taxon>
    </lineage>
</organism>
<feature type="domain" description="THIF-type NAD/FAD binding fold" evidence="2">
    <location>
        <begin position="134"/>
        <end position="265"/>
    </location>
</feature>
<gene>
    <name evidence="3" type="ORF">GCM10023216_32440</name>
</gene>
<comment type="caution">
    <text evidence="3">The sequence shown here is derived from an EMBL/GenBank/DDBJ whole genome shotgun (WGS) entry which is preliminary data.</text>
</comment>
<evidence type="ECO:0000313" key="4">
    <source>
        <dbReference type="Proteomes" id="UP001500956"/>
    </source>
</evidence>
<reference evidence="4" key="1">
    <citation type="journal article" date="2019" name="Int. J. Syst. Evol. Microbiol.">
        <title>The Global Catalogue of Microorganisms (GCM) 10K type strain sequencing project: providing services to taxonomists for standard genome sequencing and annotation.</title>
        <authorList>
            <consortium name="The Broad Institute Genomics Platform"/>
            <consortium name="The Broad Institute Genome Sequencing Center for Infectious Disease"/>
            <person name="Wu L."/>
            <person name="Ma J."/>
        </authorList>
    </citation>
    <scope>NUCLEOTIDE SEQUENCE [LARGE SCALE GENOMIC DNA]</scope>
    <source>
        <strain evidence="4">JCM 18063</strain>
    </source>
</reference>
<evidence type="ECO:0000256" key="1">
    <source>
        <dbReference type="SAM" id="MobiDB-lite"/>
    </source>
</evidence>
<dbReference type="Proteomes" id="UP001500956">
    <property type="component" value="Unassembled WGS sequence"/>
</dbReference>
<dbReference type="Pfam" id="PF00899">
    <property type="entry name" value="ThiF"/>
    <property type="match status" value="1"/>
</dbReference>
<name>A0ABP8YUB3_9MICO</name>
<evidence type="ECO:0000313" key="3">
    <source>
        <dbReference type="EMBL" id="GAA4736687.1"/>
    </source>
</evidence>
<feature type="region of interest" description="Disordered" evidence="1">
    <location>
        <begin position="335"/>
        <end position="382"/>
    </location>
</feature>
<dbReference type="InterPro" id="IPR035985">
    <property type="entry name" value="Ubiquitin-activating_enz"/>
</dbReference>
<keyword evidence="4" id="KW-1185">Reference proteome</keyword>
<proteinExistence type="predicted"/>
<dbReference type="SUPFAM" id="SSF69572">
    <property type="entry name" value="Activating enzymes of the ubiquitin-like proteins"/>
    <property type="match status" value="1"/>
</dbReference>
<dbReference type="GO" id="GO:0016779">
    <property type="term" value="F:nucleotidyltransferase activity"/>
    <property type="evidence" value="ECO:0007669"/>
    <property type="project" value="UniProtKB-KW"/>
</dbReference>
<accession>A0ABP8YUB3</accession>
<sequence length="382" mass="39298">MPSPRHPGPDLADLRLRPGTPVLDRGGGQVQLGTDDRWALVVDGLSDAEARWLHHAASTRHVGLAASAGRHGVSADRQDRIARLLADCGFLVPPPATRLDVTATAAGAADAAALGALRPDGAGQVTLARRAVRTVGVSGLGRLGASLVTHLVAAGVGTLLLDDTAPVQVTDLGAGPYRQTDVGGRRADRLHAALTEHRPRTRVRTMWPADATPDVVVVVRDHVVGIETSARLMSAGVPHLAVTVVEAGIELGPFVLPGTTACLGCRHRRAADDDDAWPRLADQLRAWPGPAPQETVLAATAAALAAGMVTAHLDGTRPVAADRLIHVRLPDAVPRLRDLPPHPRCGCTADGGPAAGARADPGAGARTDPAAGARATPRGATT</sequence>
<dbReference type="Gene3D" id="3.40.50.720">
    <property type="entry name" value="NAD(P)-binding Rossmann-like Domain"/>
    <property type="match status" value="1"/>
</dbReference>